<keyword evidence="6 7" id="KW-0472">Membrane</keyword>
<dbReference type="InterPro" id="IPR011701">
    <property type="entry name" value="MFS"/>
</dbReference>
<keyword evidence="5 7" id="KW-1133">Transmembrane helix</keyword>
<feature type="transmembrane region" description="Helical" evidence="7">
    <location>
        <begin position="80"/>
        <end position="98"/>
    </location>
</feature>
<feature type="transmembrane region" description="Helical" evidence="7">
    <location>
        <begin position="48"/>
        <end position="68"/>
    </location>
</feature>
<feature type="transmembrane region" description="Helical" evidence="7">
    <location>
        <begin position="375"/>
        <end position="392"/>
    </location>
</feature>
<evidence type="ECO:0000313" key="9">
    <source>
        <dbReference type="EMBL" id="PTX64688.1"/>
    </source>
</evidence>
<dbReference type="RefSeq" id="WP_108021743.1">
    <property type="nucleotide sequence ID" value="NZ_QBKR01000002.1"/>
</dbReference>
<feature type="transmembrane region" description="Helical" evidence="7">
    <location>
        <begin position="12"/>
        <end position="36"/>
    </location>
</feature>
<sequence>MNPGMEQRRNFRVLWGVQFISTAGLTVVVPLLPFYLETLGVFGEENRWWTGLSLSAPALTLILASPFWGKIGDRWGRKWMVVRAVFGLCLSMLLMGMAQTPWLFLLFRLMQGAFGGVVDAAAAFAGSDAPPDKRGRTLGSFQGATAAGSLAGPLLGGLLADGYGYRVLFFLMAALTGISGLWAAKALTEPRTGIERKRKPVPLRQVFAGLWGSRSTRSLILAGFLAKAGVFGLVVVFAPLVRDLSGSPAYAATWVGGLQAVTWGATFLGGSWWGKRNDRSSPERNFFFASLACGVCVGLQTAVHHPLWLLPLRLVQGFCFSALLPSVFLKVTRSSPEEVRGSAIGVTNSFLVLGQIMGSFSAALISGWLSPDAAFLFLGGFFLTGALLMVRLPRHTLSRSPGLPPLGMEQAAGGVNRER</sequence>
<dbReference type="Pfam" id="PF07690">
    <property type="entry name" value="MFS_1"/>
    <property type="match status" value="1"/>
</dbReference>
<dbReference type="GO" id="GO:0005886">
    <property type="term" value="C:plasma membrane"/>
    <property type="evidence" value="ECO:0007669"/>
    <property type="project" value="UniProtKB-SubCell"/>
</dbReference>
<dbReference type="InterPro" id="IPR036259">
    <property type="entry name" value="MFS_trans_sf"/>
</dbReference>
<dbReference type="GO" id="GO:0022857">
    <property type="term" value="F:transmembrane transporter activity"/>
    <property type="evidence" value="ECO:0007669"/>
    <property type="project" value="InterPro"/>
</dbReference>
<dbReference type="OrthoDB" id="65739at2"/>
<dbReference type="SUPFAM" id="SSF103473">
    <property type="entry name" value="MFS general substrate transporter"/>
    <property type="match status" value="1"/>
</dbReference>
<keyword evidence="4 7" id="KW-0812">Transmembrane</keyword>
<evidence type="ECO:0000259" key="8">
    <source>
        <dbReference type="PROSITE" id="PS50850"/>
    </source>
</evidence>
<organism evidence="9 10">
    <name type="scientific">Melghirimyces profundicolus</name>
    <dbReference type="NCBI Taxonomy" id="1242148"/>
    <lineage>
        <taxon>Bacteria</taxon>
        <taxon>Bacillati</taxon>
        <taxon>Bacillota</taxon>
        <taxon>Bacilli</taxon>
        <taxon>Bacillales</taxon>
        <taxon>Thermoactinomycetaceae</taxon>
        <taxon>Melghirimyces</taxon>
    </lineage>
</organism>
<comment type="subcellular location">
    <subcellularLocation>
        <location evidence="1">Cell membrane</location>
        <topology evidence="1">Multi-pass membrane protein</topology>
    </subcellularLocation>
</comment>
<dbReference type="EMBL" id="QBKR01000002">
    <property type="protein sequence ID" value="PTX64688.1"/>
    <property type="molecule type" value="Genomic_DNA"/>
</dbReference>
<dbReference type="Gene3D" id="1.20.1250.20">
    <property type="entry name" value="MFS general substrate transporter like domains"/>
    <property type="match status" value="1"/>
</dbReference>
<accession>A0A2T6C8P3</accession>
<keyword evidence="3" id="KW-1003">Cell membrane</keyword>
<evidence type="ECO:0000256" key="6">
    <source>
        <dbReference type="ARBA" id="ARBA00023136"/>
    </source>
</evidence>
<comment type="caution">
    <text evidence="9">The sequence shown here is derived from an EMBL/GenBank/DDBJ whole genome shotgun (WGS) entry which is preliminary data.</text>
</comment>
<evidence type="ECO:0000256" key="4">
    <source>
        <dbReference type="ARBA" id="ARBA00022692"/>
    </source>
</evidence>
<dbReference type="PROSITE" id="PS50850">
    <property type="entry name" value="MFS"/>
    <property type="match status" value="1"/>
</dbReference>
<dbReference type="PRINTS" id="PR01035">
    <property type="entry name" value="TCRTETA"/>
</dbReference>
<proteinExistence type="predicted"/>
<evidence type="ECO:0000256" key="5">
    <source>
        <dbReference type="ARBA" id="ARBA00022989"/>
    </source>
</evidence>
<evidence type="ECO:0000256" key="3">
    <source>
        <dbReference type="ARBA" id="ARBA00022475"/>
    </source>
</evidence>
<evidence type="ECO:0000256" key="7">
    <source>
        <dbReference type="SAM" id="Phobius"/>
    </source>
</evidence>
<feature type="transmembrane region" description="Helical" evidence="7">
    <location>
        <begin position="165"/>
        <end position="188"/>
    </location>
</feature>
<feature type="transmembrane region" description="Helical" evidence="7">
    <location>
        <begin position="309"/>
        <end position="329"/>
    </location>
</feature>
<evidence type="ECO:0000256" key="1">
    <source>
        <dbReference type="ARBA" id="ARBA00004651"/>
    </source>
</evidence>
<dbReference type="InterPro" id="IPR020846">
    <property type="entry name" value="MFS_dom"/>
</dbReference>
<feature type="transmembrane region" description="Helical" evidence="7">
    <location>
        <begin position="350"/>
        <end position="369"/>
    </location>
</feature>
<gene>
    <name evidence="9" type="ORF">C8P63_102183</name>
</gene>
<keyword evidence="10" id="KW-1185">Reference proteome</keyword>
<dbReference type="PANTHER" id="PTHR43414:SF6">
    <property type="entry name" value="MULTIDRUG RESISTANCE PROTEIN MDTG"/>
    <property type="match status" value="1"/>
</dbReference>
<name>A0A2T6C8P3_9BACL</name>
<feature type="domain" description="Major facilitator superfamily (MFS) profile" evidence="8">
    <location>
        <begin position="10"/>
        <end position="397"/>
    </location>
</feature>
<feature type="transmembrane region" description="Helical" evidence="7">
    <location>
        <begin position="219"/>
        <end position="241"/>
    </location>
</feature>
<dbReference type="Proteomes" id="UP000244240">
    <property type="component" value="Unassembled WGS sequence"/>
</dbReference>
<dbReference type="AlphaFoldDB" id="A0A2T6C8P3"/>
<keyword evidence="2" id="KW-0813">Transport</keyword>
<evidence type="ECO:0000256" key="2">
    <source>
        <dbReference type="ARBA" id="ARBA00022448"/>
    </source>
</evidence>
<dbReference type="PANTHER" id="PTHR43414">
    <property type="entry name" value="MULTIDRUG RESISTANCE PROTEIN MDTG"/>
    <property type="match status" value="1"/>
</dbReference>
<dbReference type="InterPro" id="IPR001958">
    <property type="entry name" value="Tet-R_TetA/multi-R_MdtG-like"/>
</dbReference>
<protein>
    <submittedName>
        <fullName evidence="9">Putative MFS family arabinose efflux permease</fullName>
    </submittedName>
</protein>
<feature type="transmembrane region" description="Helical" evidence="7">
    <location>
        <begin position="253"/>
        <end position="274"/>
    </location>
</feature>
<reference evidence="9 10" key="1">
    <citation type="submission" date="2018-04" db="EMBL/GenBank/DDBJ databases">
        <title>Genomic Encyclopedia of Archaeal and Bacterial Type Strains, Phase II (KMG-II): from individual species to whole genera.</title>
        <authorList>
            <person name="Goeker M."/>
        </authorList>
    </citation>
    <scope>NUCLEOTIDE SEQUENCE [LARGE SCALE GENOMIC DNA]</scope>
    <source>
        <strain evidence="9 10">DSM 45787</strain>
    </source>
</reference>
<evidence type="ECO:0000313" key="10">
    <source>
        <dbReference type="Proteomes" id="UP000244240"/>
    </source>
</evidence>
<feature type="transmembrane region" description="Helical" evidence="7">
    <location>
        <begin position="286"/>
        <end position="303"/>
    </location>
</feature>